<accession>A0ACB8T1A6</accession>
<name>A0ACB8T1A6_9AGAM</name>
<sequence>MQSVDLHSHKTQLILTAVGTAAVTASLINLYNANTRRRRRRELEDEVHRALSSSSTELPKPSTSRPQQVNTAGEVDISEVSIGYDEDLVREQLARNYAFFGEDGMRKVRGASVVIVGAGGVGSWAAVMLARSGVSSIRIIDFDYVTLSSLNRHATATLADVGTPKVLCVARALRGIARFVRVDPRIELWRAGEGGAALLEGADWVVDAIDNIQTKVDLLKYCVQNDIKVFSSMGAGAKSDPTRVQIADISATHYDPLARSVRNRLRAALGNPAEIPVVYSSEVPGDVALLPLPEEEFEKGNVEELSALQDFRVRILPVIGPLPAIFALHITSYILCALADKPIERPLPVRNRKKLYDRLWKDLLTREERIAGRVLGTLPLNAADVGLLYDDFSLARSIAPPQSSCARPALVRWDPRRALSLENCVVGELREVETAVQRVFGVAPKGEDAPADIWDVQVAREGETIVDAHGALIAGRGLAGLETAEQVWGTEAADVARRRFADARRWREWSLS</sequence>
<gene>
    <name evidence="1" type="ORF">BV25DRAFT_1916005</name>
</gene>
<dbReference type="Proteomes" id="UP000814140">
    <property type="component" value="Unassembled WGS sequence"/>
</dbReference>
<dbReference type="EMBL" id="MU277207">
    <property type="protein sequence ID" value="KAI0062474.1"/>
    <property type="molecule type" value="Genomic_DNA"/>
</dbReference>
<protein>
    <submittedName>
        <fullName evidence="1">Uncharacterized protein</fullName>
    </submittedName>
</protein>
<keyword evidence="2" id="KW-1185">Reference proteome</keyword>
<reference evidence="1" key="1">
    <citation type="submission" date="2021-03" db="EMBL/GenBank/DDBJ databases">
        <authorList>
            <consortium name="DOE Joint Genome Institute"/>
            <person name="Ahrendt S."/>
            <person name="Looney B.P."/>
            <person name="Miyauchi S."/>
            <person name="Morin E."/>
            <person name="Drula E."/>
            <person name="Courty P.E."/>
            <person name="Chicoki N."/>
            <person name="Fauchery L."/>
            <person name="Kohler A."/>
            <person name="Kuo A."/>
            <person name="Labutti K."/>
            <person name="Pangilinan J."/>
            <person name="Lipzen A."/>
            <person name="Riley R."/>
            <person name="Andreopoulos W."/>
            <person name="He G."/>
            <person name="Johnson J."/>
            <person name="Barry K.W."/>
            <person name="Grigoriev I.V."/>
            <person name="Nagy L."/>
            <person name="Hibbett D."/>
            <person name="Henrissat B."/>
            <person name="Matheny P.B."/>
            <person name="Labbe J."/>
            <person name="Martin F."/>
        </authorList>
    </citation>
    <scope>NUCLEOTIDE SEQUENCE</scope>
    <source>
        <strain evidence="1">HHB10654</strain>
    </source>
</reference>
<proteinExistence type="predicted"/>
<reference evidence="1" key="2">
    <citation type="journal article" date="2022" name="New Phytol.">
        <title>Evolutionary transition to the ectomycorrhizal habit in the genomes of a hyperdiverse lineage of mushroom-forming fungi.</title>
        <authorList>
            <person name="Looney B."/>
            <person name="Miyauchi S."/>
            <person name="Morin E."/>
            <person name="Drula E."/>
            <person name="Courty P.E."/>
            <person name="Kohler A."/>
            <person name="Kuo A."/>
            <person name="LaButti K."/>
            <person name="Pangilinan J."/>
            <person name="Lipzen A."/>
            <person name="Riley R."/>
            <person name="Andreopoulos W."/>
            <person name="He G."/>
            <person name="Johnson J."/>
            <person name="Nolan M."/>
            <person name="Tritt A."/>
            <person name="Barry K.W."/>
            <person name="Grigoriev I.V."/>
            <person name="Nagy L.G."/>
            <person name="Hibbett D."/>
            <person name="Henrissat B."/>
            <person name="Matheny P.B."/>
            <person name="Labbe J."/>
            <person name="Martin F.M."/>
        </authorList>
    </citation>
    <scope>NUCLEOTIDE SEQUENCE</scope>
    <source>
        <strain evidence="1">HHB10654</strain>
    </source>
</reference>
<evidence type="ECO:0000313" key="1">
    <source>
        <dbReference type="EMBL" id="KAI0062474.1"/>
    </source>
</evidence>
<organism evidence="1 2">
    <name type="scientific">Artomyces pyxidatus</name>
    <dbReference type="NCBI Taxonomy" id="48021"/>
    <lineage>
        <taxon>Eukaryota</taxon>
        <taxon>Fungi</taxon>
        <taxon>Dikarya</taxon>
        <taxon>Basidiomycota</taxon>
        <taxon>Agaricomycotina</taxon>
        <taxon>Agaricomycetes</taxon>
        <taxon>Russulales</taxon>
        <taxon>Auriscalpiaceae</taxon>
        <taxon>Artomyces</taxon>
    </lineage>
</organism>
<evidence type="ECO:0000313" key="2">
    <source>
        <dbReference type="Proteomes" id="UP000814140"/>
    </source>
</evidence>
<comment type="caution">
    <text evidence="1">The sequence shown here is derived from an EMBL/GenBank/DDBJ whole genome shotgun (WGS) entry which is preliminary data.</text>
</comment>